<dbReference type="SUPFAM" id="SSF55874">
    <property type="entry name" value="ATPase domain of HSP90 chaperone/DNA topoisomerase II/histidine kinase"/>
    <property type="match status" value="1"/>
</dbReference>
<evidence type="ECO:0000256" key="3">
    <source>
        <dbReference type="ARBA" id="ARBA00023012"/>
    </source>
</evidence>
<dbReference type="Gene3D" id="1.20.5.1930">
    <property type="match status" value="1"/>
</dbReference>
<reference evidence="6 7" key="1">
    <citation type="submission" date="2020-08" db="EMBL/GenBank/DDBJ databases">
        <title>Sequencing the genomes of 1000 actinobacteria strains.</title>
        <authorList>
            <person name="Klenk H.-P."/>
        </authorList>
    </citation>
    <scope>NUCLEOTIDE SEQUENCE [LARGE SCALE GENOMIC DNA]</scope>
    <source>
        <strain evidence="6 7">DSM 43149</strain>
    </source>
</reference>
<accession>A0A7W7MPV4</accession>
<keyword evidence="4" id="KW-1133">Transmembrane helix</keyword>
<dbReference type="Proteomes" id="UP000578112">
    <property type="component" value="Unassembled WGS sequence"/>
</dbReference>
<feature type="transmembrane region" description="Helical" evidence="4">
    <location>
        <begin position="125"/>
        <end position="147"/>
    </location>
</feature>
<dbReference type="AlphaFoldDB" id="A0A7W7MPV4"/>
<keyword evidence="7" id="KW-1185">Reference proteome</keyword>
<comment type="caution">
    <text evidence="6">The sequence shown here is derived from an EMBL/GenBank/DDBJ whole genome shotgun (WGS) entry which is preliminary data.</text>
</comment>
<evidence type="ECO:0000259" key="5">
    <source>
        <dbReference type="Pfam" id="PF07730"/>
    </source>
</evidence>
<keyword evidence="4" id="KW-0812">Transmembrane</keyword>
<dbReference type="PANTHER" id="PTHR24421">
    <property type="entry name" value="NITRATE/NITRITE SENSOR PROTEIN NARX-RELATED"/>
    <property type="match status" value="1"/>
</dbReference>
<dbReference type="CDD" id="cd16917">
    <property type="entry name" value="HATPase_UhpB-NarQ-NarX-like"/>
    <property type="match status" value="1"/>
</dbReference>
<dbReference type="PANTHER" id="PTHR24421:SF63">
    <property type="entry name" value="SENSOR HISTIDINE KINASE DESK"/>
    <property type="match status" value="1"/>
</dbReference>
<dbReference type="Pfam" id="PF07730">
    <property type="entry name" value="HisKA_3"/>
    <property type="match status" value="1"/>
</dbReference>
<feature type="transmembrane region" description="Helical" evidence="4">
    <location>
        <begin position="78"/>
        <end position="95"/>
    </location>
</feature>
<protein>
    <submittedName>
        <fullName evidence="6">Two-component system sensor histidine kinase DesK</fullName>
        <ecNumber evidence="6">2.7.13.3</ecNumber>
    </submittedName>
</protein>
<feature type="domain" description="Signal transduction histidine kinase subgroup 3 dimerisation and phosphoacceptor" evidence="5">
    <location>
        <begin position="191"/>
        <end position="256"/>
    </location>
</feature>
<dbReference type="RefSeq" id="WP_203709054.1">
    <property type="nucleotide sequence ID" value="NZ_BOMK01000001.1"/>
</dbReference>
<dbReference type="GO" id="GO:0046983">
    <property type="term" value="F:protein dimerization activity"/>
    <property type="evidence" value="ECO:0007669"/>
    <property type="project" value="InterPro"/>
</dbReference>
<proteinExistence type="predicted"/>
<organism evidence="6 7">
    <name type="scientific">Actinoplanes digitatis</name>
    <dbReference type="NCBI Taxonomy" id="1868"/>
    <lineage>
        <taxon>Bacteria</taxon>
        <taxon>Bacillati</taxon>
        <taxon>Actinomycetota</taxon>
        <taxon>Actinomycetes</taxon>
        <taxon>Micromonosporales</taxon>
        <taxon>Micromonosporaceae</taxon>
        <taxon>Actinoplanes</taxon>
    </lineage>
</organism>
<dbReference type="EC" id="2.7.13.3" evidence="6"/>
<evidence type="ECO:0000256" key="1">
    <source>
        <dbReference type="ARBA" id="ARBA00022679"/>
    </source>
</evidence>
<evidence type="ECO:0000313" key="7">
    <source>
        <dbReference type="Proteomes" id="UP000578112"/>
    </source>
</evidence>
<evidence type="ECO:0000256" key="4">
    <source>
        <dbReference type="SAM" id="Phobius"/>
    </source>
</evidence>
<dbReference type="InterPro" id="IPR011712">
    <property type="entry name" value="Sig_transdc_His_kin_sub3_dim/P"/>
</dbReference>
<keyword evidence="3" id="KW-0902">Two-component regulatory system</keyword>
<keyword evidence="4" id="KW-0472">Membrane</keyword>
<dbReference type="InterPro" id="IPR036890">
    <property type="entry name" value="HATPase_C_sf"/>
</dbReference>
<feature type="transmembrane region" description="Helical" evidence="4">
    <location>
        <begin position="153"/>
        <end position="173"/>
    </location>
</feature>
<feature type="transmembrane region" description="Helical" evidence="4">
    <location>
        <begin position="101"/>
        <end position="118"/>
    </location>
</feature>
<dbReference type="EMBL" id="JACHNH010000001">
    <property type="protein sequence ID" value="MBB4761779.1"/>
    <property type="molecule type" value="Genomic_DNA"/>
</dbReference>
<evidence type="ECO:0000256" key="2">
    <source>
        <dbReference type="ARBA" id="ARBA00022777"/>
    </source>
</evidence>
<evidence type="ECO:0000313" key="6">
    <source>
        <dbReference type="EMBL" id="MBB4761779.1"/>
    </source>
</evidence>
<keyword evidence="1 6" id="KW-0808">Transferase</keyword>
<keyword evidence="2 6" id="KW-0418">Kinase</keyword>
<dbReference type="Gene3D" id="3.30.565.10">
    <property type="entry name" value="Histidine kinase-like ATPase, C-terminal domain"/>
    <property type="match status" value="1"/>
</dbReference>
<name>A0A7W7MPV4_9ACTN</name>
<dbReference type="InterPro" id="IPR050482">
    <property type="entry name" value="Sensor_HK_TwoCompSys"/>
</dbReference>
<gene>
    <name evidence="6" type="ORF">BJ971_002335</name>
</gene>
<sequence>MKPTARTSTGLVALRRLTWWGTLCCLVFIAVLAVSEALPVRPAAVRLLMIVTVLGVCAVAARYFAVAIQGARPPGWRLAAVAAAAGGGILALSRVAAEGGFPWVLPLAALIAAVCAGVDRSWRWVLPAGAAVTAASSAIGSAASSWTVPATNAALAVVCALGLYSQVWVLRVVQRLDRAHHLERDAALAEERLRFAADLHDIQGHSLQVIALKSELAERLAAADPARAVAEMRDVQALARQALGDTREVVRGYRAVSLDTEIANAVRVLNAAGIESTCERSGAPPLSIATENLLGLVVRECTTNVLRHSAARRCTVSLGCGPDGVRLRFSNDGPLGETAAPGGLAVLADRLAAAGGRLDRTRTETEFAVSAHLPAEAHT</sequence>
<dbReference type="GO" id="GO:0016020">
    <property type="term" value="C:membrane"/>
    <property type="evidence" value="ECO:0007669"/>
    <property type="project" value="InterPro"/>
</dbReference>
<dbReference type="GO" id="GO:0000155">
    <property type="term" value="F:phosphorelay sensor kinase activity"/>
    <property type="evidence" value="ECO:0007669"/>
    <property type="project" value="InterPro"/>
</dbReference>
<feature type="transmembrane region" description="Helical" evidence="4">
    <location>
        <begin position="47"/>
        <end position="66"/>
    </location>
</feature>